<accession>A0ABW4TLZ3</accession>
<name>A0ABW4TLZ3_9ACTN</name>
<dbReference type="RefSeq" id="WP_343917577.1">
    <property type="nucleotide sequence ID" value="NZ_BAAAJT010000002.1"/>
</dbReference>
<reference evidence="2" key="1">
    <citation type="journal article" date="2019" name="Int. J. Syst. Evol. Microbiol.">
        <title>The Global Catalogue of Microorganisms (GCM) 10K type strain sequencing project: providing services to taxonomists for standard genome sequencing and annotation.</title>
        <authorList>
            <consortium name="The Broad Institute Genomics Platform"/>
            <consortium name="The Broad Institute Genome Sequencing Center for Infectious Disease"/>
            <person name="Wu L."/>
            <person name="Ma J."/>
        </authorList>
    </citation>
    <scope>NUCLEOTIDE SEQUENCE [LARGE SCALE GENOMIC DNA]</scope>
    <source>
        <strain evidence="2">CGMCC 1.12477</strain>
    </source>
</reference>
<dbReference type="PANTHER" id="PTHR38479:SF2">
    <property type="entry name" value="WINGED HELIX DNA-BINDING DOMAIN-CONTAINING PROTEIN"/>
    <property type="match status" value="1"/>
</dbReference>
<comment type="caution">
    <text evidence="1">The sequence shown here is derived from an EMBL/GenBank/DDBJ whole genome shotgun (WGS) entry which is preliminary data.</text>
</comment>
<evidence type="ECO:0000313" key="2">
    <source>
        <dbReference type="Proteomes" id="UP001597351"/>
    </source>
</evidence>
<evidence type="ECO:0000313" key="1">
    <source>
        <dbReference type="EMBL" id="MFD1946945.1"/>
    </source>
</evidence>
<proteinExistence type="predicted"/>
<keyword evidence="1" id="KW-0238">DNA-binding</keyword>
<dbReference type="PANTHER" id="PTHR38479">
    <property type="entry name" value="LMO0824 PROTEIN"/>
    <property type="match status" value="1"/>
</dbReference>
<organism evidence="1 2">
    <name type="scientific">Nocardioides aestuarii</name>
    <dbReference type="NCBI Taxonomy" id="252231"/>
    <lineage>
        <taxon>Bacteria</taxon>
        <taxon>Bacillati</taxon>
        <taxon>Actinomycetota</taxon>
        <taxon>Actinomycetes</taxon>
        <taxon>Propionibacteriales</taxon>
        <taxon>Nocardioidaceae</taxon>
        <taxon>Nocardioides</taxon>
    </lineage>
</organism>
<dbReference type="InterPro" id="IPR009351">
    <property type="entry name" value="AlkZ-like"/>
</dbReference>
<sequence length="357" mass="38312">MPVTLDDRTIARWRLRSQHLVAPYAAGAAGIVDHPLAVQAENPSQSAWAVGSRTAASDPADLADLLHSGAVLRTHVLRPTWHYVAAADVRWLVELTAPRVRKTYAARLAGGLDGEAAVLLDALAEGAPLDRPALAARLEEAGRPLTGMQLMLLLADLEMQRLVVSGPPANGVHTYAPFDDRVHGARSLDREEALAELARRYVTGHGPATERDLAYWATLTLTDVRRGLAAAGDAIASFEHGGRTYRYAPDQSPPARVEPAGHLLQILDEMYRGYQDSRMVLDTAGAVPTGRETAIGMALVDGQLVASMKREVGRDRVTFTLTPYASWTPACAAAVEDAAARYGAFLGLDPVVAHNRT</sequence>
<dbReference type="Pfam" id="PF06224">
    <property type="entry name" value="AlkZ-like"/>
    <property type="match status" value="1"/>
</dbReference>
<dbReference type="EMBL" id="JBHUGD010000003">
    <property type="protein sequence ID" value="MFD1946945.1"/>
    <property type="molecule type" value="Genomic_DNA"/>
</dbReference>
<dbReference type="Proteomes" id="UP001597351">
    <property type="component" value="Unassembled WGS sequence"/>
</dbReference>
<gene>
    <name evidence="1" type="ORF">ACFSDE_09080</name>
</gene>
<keyword evidence="2" id="KW-1185">Reference proteome</keyword>
<dbReference type="GO" id="GO:0003677">
    <property type="term" value="F:DNA binding"/>
    <property type="evidence" value="ECO:0007669"/>
    <property type="project" value="UniProtKB-KW"/>
</dbReference>
<protein>
    <submittedName>
        <fullName evidence="1">Winged helix DNA-binding domain-containing protein</fullName>
    </submittedName>
</protein>